<dbReference type="InterPro" id="IPR006464">
    <property type="entry name" value="AcTrfase_RimI/Ard1"/>
</dbReference>
<dbReference type="InterPro" id="IPR000182">
    <property type="entry name" value="GNAT_dom"/>
</dbReference>
<gene>
    <name evidence="4" type="primary">rimI</name>
    <name evidence="4" type="ORF">PO878_19165</name>
</gene>
<dbReference type="GO" id="GO:0005840">
    <property type="term" value="C:ribosome"/>
    <property type="evidence" value="ECO:0007669"/>
    <property type="project" value="UniProtKB-KW"/>
</dbReference>
<dbReference type="RefSeq" id="WP_272736144.1">
    <property type="nucleotide sequence ID" value="NZ_CP116942.1"/>
</dbReference>
<accession>A0AAF0BRG7</accession>
<dbReference type="PANTHER" id="PTHR43877">
    <property type="entry name" value="AMINOALKYLPHOSPHONATE N-ACETYLTRANSFERASE-RELATED-RELATED"/>
    <property type="match status" value="1"/>
</dbReference>
<dbReference type="CDD" id="cd04301">
    <property type="entry name" value="NAT_SF"/>
    <property type="match status" value="1"/>
</dbReference>
<dbReference type="Proteomes" id="UP001216390">
    <property type="component" value="Chromosome"/>
</dbReference>
<name>A0AAF0BRG7_9ACTN</name>
<dbReference type="PROSITE" id="PS51186">
    <property type="entry name" value="GNAT"/>
    <property type="match status" value="1"/>
</dbReference>
<proteinExistence type="predicted"/>
<feature type="domain" description="N-acetyltransferase" evidence="3">
    <location>
        <begin position="1"/>
        <end position="141"/>
    </location>
</feature>
<dbReference type="NCBIfam" id="TIGR01575">
    <property type="entry name" value="rimI"/>
    <property type="match status" value="1"/>
</dbReference>
<sequence length="169" mass="18505">MRRRHLRQVLRIDHAVYPRPWSLGLYLGELATIEGRSYLVARRGTQVVGYAGLMVIAGDAHVTTVAVAPSHQHQGIGTRLLLVLVRDAVALGAERITLEVRASNREAQSLYGRFGFAPAGIRKGYYVDNREDAVIMWAIDVTGEEHAARLAGIEASLPRPSVLQGVRSA</sequence>
<evidence type="ECO:0000256" key="1">
    <source>
        <dbReference type="ARBA" id="ARBA00022679"/>
    </source>
</evidence>
<dbReference type="KEGG" id="ima:PO878_19165"/>
<reference evidence="4" key="1">
    <citation type="submission" date="2023-01" db="EMBL/GenBank/DDBJ databases">
        <title>The diversity of Class Acidimicrobiia in South China Sea sediment environments and the proposal of Iamia marina sp. nov., a novel species of the genus Iamia.</title>
        <authorList>
            <person name="He Y."/>
            <person name="Tian X."/>
        </authorList>
    </citation>
    <scope>NUCLEOTIDE SEQUENCE</scope>
    <source>
        <strain evidence="4">DSM 19957</strain>
    </source>
</reference>
<keyword evidence="4" id="KW-0689">Ribosomal protein</keyword>
<evidence type="ECO:0000256" key="2">
    <source>
        <dbReference type="ARBA" id="ARBA00023315"/>
    </source>
</evidence>
<evidence type="ECO:0000313" key="4">
    <source>
        <dbReference type="EMBL" id="WCO66621.1"/>
    </source>
</evidence>
<keyword evidence="5" id="KW-1185">Reference proteome</keyword>
<dbReference type="EMBL" id="CP116942">
    <property type="protein sequence ID" value="WCO66621.1"/>
    <property type="molecule type" value="Genomic_DNA"/>
</dbReference>
<keyword evidence="4" id="KW-0687">Ribonucleoprotein</keyword>
<keyword evidence="1 4" id="KW-0808">Transferase</keyword>
<protein>
    <submittedName>
        <fullName evidence="4">Ribosomal protein S18-alanine N-acetyltransferase</fullName>
        <ecNumber evidence="4">2.3.1.266</ecNumber>
    </submittedName>
</protein>
<dbReference type="PANTHER" id="PTHR43877:SF2">
    <property type="entry name" value="AMINOALKYLPHOSPHONATE N-ACETYLTRANSFERASE-RELATED"/>
    <property type="match status" value="1"/>
</dbReference>
<dbReference type="GO" id="GO:0008999">
    <property type="term" value="F:protein-N-terminal-alanine acetyltransferase activity"/>
    <property type="evidence" value="ECO:0007669"/>
    <property type="project" value="UniProtKB-EC"/>
</dbReference>
<evidence type="ECO:0000313" key="5">
    <source>
        <dbReference type="Proteomes" id="UP001216390"/>
    </source>
</evidence>
<organism evidence="4 5">
    <name type="scientific">Iamia majanohamensis</name>
    <dbReference type="NCBI Taxonomy" id="467976"/>
    <lineage>
        <taxon>Bacteria</taxon>
        <taxon>Bacillati</taxon>
        <taxon>Actinomycetota</taxon>
        <taxon>Acidimicrobiia</taxon>
        <taxon>Acidimicrobiales</taxon>
        <taxon>Iamiaceae</taxon>
        <taxon>Iamia</taxon>
    </lineage>
</organism>
<dbReference type="InterPro" id="IPR016181">
    <property type="entry name" value="Acyl_CoA_acyltransferase"/>
</dbReference>
<dbReference type="InterPro" id="IPR050832">
    <property type="entry name" value="Bact_Acetyltransf"/>
</dbReference>
<dbReference type="EC" id="2.3.1.266" evidence="4"/>
<dbReference type="Gene3D" id="3.40.630.30">
    <property type="match status" value="1"/>
</dbReference>
<dbReference type="AlphaFoldDB" id="A0AAF0BRG7"/>
<dbReference type="SUPFAM" id="SSF55729">
    <property type="entry name" value="Acyl-CoA N-acyltransferases (Nat)"/>
    <property type="match status" value="1"/>
</dbReference>
<evidence type="ECO:0000259" key="3">
    <source>
        <dbReference type="PROSITE" id="PS51186"/>
    </source>
</evidence>
<keyword evidence="2 4" id="KW-0012">Acyltransferase</keyword>
<dbReference type="Pfam" id="PF00583">
    <property type="entry name" value="Acetyltransf_1"/>
    <property type="match status" value="1"/>
</dbReference>